<reference evidence="8" key="1">
    <citation type="submission" date="2015-11" db="EMBL/GenBank/DDBJ databases">
        <title>De novo transcriptome assembly of four potential Pierce s Disease insect vectors from Arizona vineyards.</title>
        <authorList>
            <person name="Tassone E.E."/>
        </authorList>
    </citation>
    <scope>NUCLEOTIDE SEQUENCE</scope>
</reference>
<evidence type="ECO:0000259" key="7">
    <source>
        <dbReference type="PROSITE" id="PS50240"/>
    </source>
</evidence>
<proteinExistence type="predicted"/>
<keyword evidence="5" id="KW-1133">Transmembrane helix</keyword>
<dbReference type="EMBL" id="GECU01010844">
    <property type="protein sequence ID" value="JAS96862.1"/>
    <property type="molecule type" value="Transcribed_RNA"/>
</dbReference>
<keyword evidence="1" id="KW-0645">Protease</keyword>
<evidence type="ECO:0000313" key="8">
    <source>
        <dbReference type="EMBL" id="JAS86569.1"/>
    </source>
</evidence>
<dbReference type="AlphaFoldDB" id="A0A1B6II18"/>
<feature type="domain" description="Peptidase S1" evidence="7">
    <location>
        <begin position="14"/>
        <end position="226"/>
    </location>
</feature>
<keyword evidence="4" id="KW-1015">Disulfide bond</keyword>
<evidence type="ECO:0000256" key="6">
    <source>
        <dbReference type="SAM" id="SignalP"/>
    </source>
</evidence>
<protein>
    <recommendedName>
        <fullName evidence="7">Peptidase S1 domain-containing protein</fullName>
    </recommendedName>
</protein>
<name>A0A1B6II18_9HEMI</name>
<dbReference type="EMBL" id="GECU01021137">
    <property type="protein sequence ID" value="JAS86569.1"/>
    <property type="molecule type" value="Transcribed_RNA"/>
</dbReference>
<evidence type="ECO:0000256" key="5">
    <source>
        <dbReference type="SAM" id="Phobius"/>
    </source>
</evidence>
<keyword evidence="3" id="KW-0720">Serine protease</keyword>
<keyword evidence="2" id="KW-0378">Hydrolase</keyword>
<dbReference type="Gene3D" id="2.40.10.10">
    <property type="entry name" value="Trypsin-like serine proteases"/>
    <property type="match status" value="1"/>
</dbReference>
<accession>A0A1B6II18</accession>
<dbReference type="PANTHER" id="PTHR24276">
    <property type="entry name" value="POLYSERASE-RELATED"/>
    <property type="match status" value="1"/>
</dbReference>
<keyword evidence="5" id="KW-0812">Transmembrane</keyword>
<evidence type="ECO:0000256" key="4">
    <source>
        <dbReference type="ARBA" id="ARBA00023157"/>
    </source>
</evidence>
<dbReference type="GO" id="GO:0004252">
    <property type="term" value="F:serine-type endopeptidase activity"/>
    <property type="evidence" value="ECO:0007669"/>
    <property type="project" value="InterPro"/>
</dbReference>
<dbReference type="InterPro" id="IPR043504">
    <property type="entry name" value="Peptidase_S1_PA_chymotrypsin"/>
</dbReference>
<gene>
    <name evidence="9" type="ORF">g.17359</name>
    <name evidence="8" type="ORF">g.17360</name>
</gene>
<dbReference type="InterPro" id="IPR009003">
    <property type="entry name" value="Peptidase_S1_PA"/>
</dbReference>
<feature type="signal peptide" evidence="6">
    <location>
        <begin position="1"/>
        <end position="17"/>
    </location>
</feature>
<evidence type="ECO:0000256" key="1">
    <source>
        <dbReference type="ARBA" id="ARBA00022670"/>
    </source>
</evidence>
<feature type="transmembrane region" description="Helical" evidence="5">
    <location>
        <begin position="282"/>
        <end position="308"/>
    </location>
</feature>
<keyword evidence="6" id="KW-0732">Signal</keyword>
<feature type="chain" id="PRO_5008585224" description="Peptidase S1 domain-containing protein" evidence="6">
    <location>
        <begin position="18"/>
        <end position="311"/>
    </location>
</feature>
<dbReference type="SUPFAM" id="SSF50494">
    <property type="entry name" value="Trypsin-like serine proteases"/>
    <property type="match status" value="1"/>
</dbReference>
<dbReference type="Pfam" id="PF00089">
    <property type="entry name" value="Trypsin"/>
    <property type="match status" value="1"/>
</dbReference>
<dbReference type="PANTHER" id="PTHR24276:SF98">
    <property type="entry name" value="FI18310P1-RELATED"/>
    <property type="match status" value="1"/>
</dbReference>
<organism evidence="8">
    <name type="scientific">Homalodisca liturata</name>
    <dbReference type="NCBI Taxonomy" id="320908"/>
    <lineage>
        <taxon>Eukaryota</taxon>
        <taxon>Metazoa</taxon>
        <taxon>Ecdysozoa</taxon>
        <taxon>Arthropoda</taxon>
        <taxon>Hexapoda</taxon>
        <taxon>Insecta</taxon>
        <taxon>Pterygota</taxon>
        <taxon>Neoptera</taxon>
        <taxon>Paraneoptera</taxon>
        <taxon>Hemiptera</taxon>
        <taxon>Auchenorrhyncha</taxon>
        <taxon>Membracoidea</taxon>
        <taxon>Cicadellidae</taxon>
        <taxon>Cicadellinae</taxon>
        <taxon>Proconiini</taxon>
        <taxon>Homalodisca</taxon>
    </lineage>
</organism>
<dbReference type="GO" id="GO:0006508">
    <property type="term" value="P:proteolysis"/>
    <property type="evidence" value="ECO:0007669"/>
    <property type="project" value="UniProtKB-KW"/>
</dbReference>
<sequence>MFTRVLLVCVGLQLVSGQIRSAVSRQRATNSSMFPYQVLISQLDEGPKCGGVSVAERFIVTSATCVLDFGGIKKFLEEAVLYGGGTSLLFDFGDVVDAVIHPQYTVNPMAYDVALVKYNIQENGPRLKSAVFNGSASEETVCVISSWWETEDKWPERLVWMSVSQTPCSPPEPNLICFTDENLFHKYDLGSPVVCGGVLTGLVPRGGGSKAINLTSDYWWIADTMAELAITQVLHNSTEDLDPKGYFLQILEKLNLLSDAKSGSDRDRLTNWNNQIVIPLSYVLFAMVIFFFVLLFFIILFTVVLVYYSRK</sequence>
<dbReference type="PROSITE" id="PS50240">
    <property type="entry name" value="TRYPSIN_DOM"/>
    <property type="match status" value="1"/>
</dbReference>
<dbReference type="SMART" id="SM00020">
    <property type="entry name" value="Tryp_SPc"/>
    <property type="match status" value="1"/>
</dbReference>
<evidence type="ECO:0000313" key="9">
    <source>
        <dbReference type="EMBL" id="JAS96862.1"/>
    </source>
</evidence>
<evidence type="ECO:0000256" key="2">
    <source>
        <dbReference type="ARBA" id="ARBA00022801"/>
    </source>
</evidence>
<dbReference type="InterPro" id="IPR050430">
    <property type="entry name" value="Peptidase_S1"/>
</dbReference>
<dbReference type="InterPro" id="IPR001254">
    <property type="entry name" value="Trypsin_dom"/>
</dbReference>
<keyword evidence="5" id="KW-0472">Membrane</keyword>
<evidence type="ECO:0000256" key="3">
    <source>
        <dbReference type="ARBA" id="ARBA00022825"/>
    </source>
</evidence>